<keyword evidence="9 10" id="KW-0472">Membrane</keyword>
<dbReference type="CDD" id="cd06261">
    <property type="entry name" value="TM_PBP2"/>
    <property type="match status" value="1"/>
</dbReference>
<evidence type="ECO:0000256" key="4">
    <source>
        <dbReference type="ARBA" id="ARBA00022596"/>
    </source>
</evidence>
<evidence type="ECO:0000256" key="7">
    <source>
        <dbReference type="ARBA" id="ARBA00022989"/>
    </source>
</evidence>
<evidence type="ECO:0000256" key="2">
    <source>
        <dbReference type="ARBA" id="ARBA00022448"/>
    </source>
</evidence>
<evidence type="ECO:0000256" key="5">
    <source>
        <dbReference type="ARBA" id="ARBA00022692"/>
    </source>
</evidence>
<keyword evidence="13" id="KW-1185">Reference proteome</keyword>
<gene>
    <name evidence="12" type="ORF">ACFSX4_11515</name>
</gene>
<keyword evidence="6" id="KW-0029">Amino-acid transport</keyword>
<organism evidence="12 13">
    <name type="scientific">Corticicoccus populi</name>
    <dbReference type="NCBI Taxonomy" id="1812821"/>
    <lineage>
        <taxon>Bacteria</taxon>
        <taxon>Bacillati</taxon>
        <taxon>Bacillota</taxon>
        <taxon>Bacilli</taxon>
        <taxon>Bacillales</taxon>
        <taxon>Staphylococcaceae</taxon>
        <taxon>Corticicoccus</taxon>
    </lineage>
</organism>
<keyword evidence="7 10" id="KW-1133">Transmembrane helix</keyword>
<keyword evidence="4" id="KW-0533">Nickel</keyword>
<feature type="transmembrane region" description="Helical" evidence="10">
    <location>
        <begin position="54"/>
        <end position="75"/>
    </location>
</feature>
<dbReference type="EMBL" id="JBHUOQ010000004">
    <property type="protein sequence ID" value="MFD2831091.1"/>
    <property type="molecule type" value="Genomic_DNA"/>
</dbReference>
<keyword evidence="5 10" id="KW-0812">Transmembrane</keyword>
<evidence type="ECO:0000259" key="11">
    <source>
        <dbReference type="PROSITE" id="PS50928"/>
    </source>
</evidence>
<evidence type="ECO:0000256" key="10">
    <source>
        <dbReference type="RuleBase" id="RU363032"/>
    </source>
</evidence>
<protein>
    <submittedName>
        <fullName evidence="12">Amino acid ABC transporter permease</fullName>
    </submittedName>
</protein>
<feature type="domain" description="ABC transmembrane type-1" evidence="11">
    <location>
        <begin position="19"/>
        <end position="210"/>
    </location>
</feature>
<evidence type="ECO:0000256" key="8">
    <source>
        <dbReference type="ARBA" id="ARBA00023112"/>
    </source>
</evidence>
<evidence type="ECO:0000256" key="6">
    <source>
        <dbReference type="ARBA" id="ARBA00022970"/>
    </source>
</evidence>
<evidence type="ECO:0000256" key="9">
    <source>
        <dbReference type="ARBA" id="ARBA00023136"/>
    </source>
</evidence>
<dbReference type="RefSeq" id="WP_377774744.1">
    <property type="nucleotide sequence ID" value="NZ_JBHUOQ010000004.1"/>
</dbReference>
<dbReference type="InterPro" id="IPR010065">
    <property type="entry name" value="AA_ABC_transptr_permease_3TM"/>
</dbReference>
<dbReference type="PANTHER" id="PTHR30614">
    <property type="entry name" value="MEMBRANE COMPONENT OF AMINO ACID ABC TRANSPORTER"/>
    <property type="match status" value="1"/>
</dbReference>
<name>A0ABW5WWA5_9STAP</name>
<dbReference type="Pfam" id="PF00528">
    <property type="entry name" value="BPD_transp_1"/>
    <property type="match status" value="1"/>
</dbReference>
<evidence type="ECO:0000256" key="1">
    <source>
        <dbReference type="ARBA" id="ARBA00004651"/>
    </source>
</evidence>
<feature type="transmembrane region" description="Helical" evidence="10">
    <location>
        <begin position="188"/>
        <end position="209"/>
    </location>
</feature>
<keyword evidence="8" id="KW-0406">Ion transport</keyword>
<dbReference type="PANTHER" id="PTHR30614:SF0">
    <property type="entry name" value="L-CYSTINE TRANSPORT SYSTEM PERMEASE PROTEIN TCYL"/>
    <property type="match status" value="1"/>
</dbReference>
<dbReference type="NCBIfam" id="TIGR01726">
    <property type="entry name" value="HEQRo_perm_3TM"/>
    <property type="match status" value="1"/>
</dbReference>
<dbReference type="PROSITE" id="PS50928">
    <property type="entry name" value="ABC_TM1"/>
    <property type="match status" value="1"/>
</dbReference>
<comment type="subcellular location">
    <subcellularLocation>
        <location evidence="1 10">Cell membrane</location>
        <topology evidence="1 10">Multi-pass membrane protein</topology>
    </subcellularLocation>
</comment>
<evidence type="ECO:0000313" key="13">
    <source>
        <dbReference type="Proteomes" id="UP001597519"/>
    </source>
</evidence>
<proteinExistence type="inferred from homology"/>
<keyword evidence="2 10" id="KW-0813">Transport</keyword>
<dbReference type="Proteomes" id="UP001597519">
    <property type="component" value="Unassembled WGS sequence"/>
</dbReference>
<dbReference type="Gene3D" id="1.10.3720.10">
    <property type="entry name" value="MetI-like"/>
    <property type="match status" value="1"/>
</dbReference>
<feature type="transmembrane region" description="Helical" evidence="10">
    <location>
        <begin position="15"/>
        <end position="42"/>
    </location>
</feature>
<evidence type="ECO:0000313" key="12">
    <source>
        <dbReference type="EMBL" id="MFD2831091.1"/>
    </source>
</evidence>
<keyword evidence="3" id="KW-1003">Cell membrane</keyword>
<dbReference type="SUPFAM" id="SSF161098">
    <property type="entry name" value="MetI-like"/>
    <property type="match status" value="1"/>
</dbReference>
<keyword evidence="8" id="KW-0921">Nickel transport</keyword>
<comment type="similarity">
    <text evidence="10">Belongs to the binding-protein-dependent transport system permease family.</text>
</comment>
<dbReference type="InterPro" id="IPR035906">
    <property type="entry name" value="MetI-like_sf"/>
</dbReference>
<dbReference type="InterPro" id="IPR043429">
    <property type="entry name" value="ArtM/GltK/GlnP/TcyL/YhdX-like"/>
</dbReference>
<sequence>MPIDPLYFFEVIPELIPYIPITLFIAVVSLIIAVAGGLLLALCLRSGIWILSALAKLYISFFRAVPTLVQLFIIYYGLPQIFPGMSIIDSMTASILGLSVKNAAYLAEIFRAAITSVDKGQFEGARAVGMTKVQAYIRIILPQAVRNAIPATGNQFIGLMKETSLVFTLGMTELFAQARISASSTYRYFETFLAVAVIYWVMTIAYSYLQGLLEKKVNKPYES</sequence>
<accession>A0ABW5WWA5</accession>
<evidence type="ECO:0000256" key="3">
    <source>
        <dbReference type="ARBA" id="ARBA00022475"/>
    </source>
</evidence>
<comment type="caution">
    <text evidence="12">The sequence shown here is derived from an EMBL/GenBank/DDBJ whole genome shotgun (WGS) entry which is preliminary data.</text>
</comment>
<dbReference type="InterPro" id="IPR000515">
    <property type="entry name" value="MetI-like"/>
</dbReference>
<reference evidence="13" key="1">
    <citation type="journal article" date="2019" name="Int. J. Syst. Evol. Microbiol.">
        <title>The Global Catalogue of Microorganisms (GCM) 10K type strain sequencing project: providing services to taxonomists for standard genome sequencing and annotation.</title>
        <authorList>
            <consortium name="The Broad Institute Genomics Platform"/>
            <consortium name="The Broad Institute Genome Sequencing Center for Infectious Disease"/>
            <person name="Wu L."/>
            <person name="Ma J."/>
        </authorList>
    </citation>
    <scope>NUCLEOTIDE SEQUENCE [LARGE SCALE GENOMIC DNA]</scope>
    <source>
        <strain evidence="13">KCTC 33575</strain>
    </source>
</reference>